<evidence type="ECO:0000256" key="2">
    <source>
        <dbReference type="SAM" id="SignalP"/>
    </source>
</evidence>
<organism evidence="3 4">
    <name type="scientific">Aporhodopirellula rubra</name>
    <dbReference type="NCBI Taxonomy" id="980271"/>
    <lineage>
        <taxon>Bacteria</taxon>
        <taxon>Pseudomonadati</taxon>
        <taxon>Planctomycetota</taxon>
        <taxon>Planctomycetia</taxon>
        <taxon>Pirellulales</taxon>
        <taxon>Pirellulaceae</taxon>
        <taxon>Aporhodopirellula</taxon>
    </lineage>
</organism>
<dbReference type="AlphaFoldDB" id="A0A7W5H616"/>
<evidence type="ECO:0000313" key="4">
    <source>
        <dbReference type="Proteomes" id="UP000536179"/>
    </source>
</evidence>
<evidence type="ECO:0000313" key="3">
    <source>
        <dbReference type="EMBL" id="MBB3208072.1"/>
    </source>
</evidence>
<feature type="signal peptide" evidence="2">
    <location>
        <begin position="1"/>
        <end position="25"/>
    </location>
</feature>
<sequence length="225" mass="23679">MSVKFKSVIVLLLFAVPLGSSSLSAAIVTFDLTDPIGSNGFAGEALESAGTVTQFGITLDVSVVGTADPASFSAVTDSAGVNSDDDTTTETRNRIENGEFIEFQVSFDPQQLVISINSIDWRFQEGNVSAGDAATFQINSDPVLFFGSDSSDYDASDDIWSPSSVFAVSSGDTLRFGATDQVGLQAITFNATAVPEPSGLVAICVMGVVGLVRRGRRRTEKIRKG</sequence>
<comment type="caution">
    <text evidence="3">The sequence shown here is derived from an EMBL/GenBank/DDBJ whole genome shotgun (WGS) entry which is preliminary data.</text>
</comment>
<dbReference type="RefSeq" id="WP_184306307.1">
    <property type="nucleotide sequence ID" value="NZ_JACHXU010000013.1"/>
</dbReference>
<gene>
    <name evidence="3" type="ORF">FHS27_003899</name>
</gene>
<reference evidence="3 4" key="1">
    <citation type="submission" date="2020-08" db="EMBL/GenBank/DDBJ databases">
        <title>Genomic Encyclopedia of Type Strains, Phase III (KMG-III): the genomes of soil and plant-associated and newly described type strains.</title>
        <authorList>
            <person name="Whitman W."/>
        </authorList>
    </citation>
    <scope>NUCLEOTIDE SEQUENCE [LARGE SCALE GENOMIC DNA]</scope>
    <source>
        <strain evidence="3 4">CECT 8075</strain>
    </source>
</reference>
<accession>A0A7W5H616</accession>
<dbReference type="EMBL" id="JACHXU010000013">
    <property type="protein sequence ID" value="MBB3208072.1"/>
    <property type="molecule type" value="Genomic_DNA"/>
</dbReference>
<feature type="transmembrane region" description="Helical" evidence="1">
    <location>
        <begin position="197"/>
        <end position="215"/>
    </location>
</feature>
<dbReference type="Proteomes" id="UP000536179">
    <property type="component" value="Unassembled WGS sequence"/>
</dbReference>
<protein>
    <recommendedName>
        <fullName evidence="5">PEP-CTERM protein-sorting domain-containing protein</fullName>
    </recommendedName>
</protein>
<name>A0A7W5H616_9BACT</name>
<keyword evidence="1" id="KW-1133">Transmembrane helix</keyword>
<proteinExistence type="predicted"/>
<evidence type="ECO:0008006" key="5">
    <source>
        <dbReference type="Google" id="ProtNLM"/>
    </source>
</evidence>
<keyword evidence="4" id="KW-1185">Reference proteome</keyword>
<keyword evidence="1" id="KW-0472">Membrane</keyword>
<evidence type="ECO:0000256" key="1">
    <source>
        <dbReference type="SAM" id="Phobius"/>
    </source>
</evidence>
<feature type="chain" id="PRO_5031111695" description="PEP-CTERM protein-sorting domain-containing protein" evidence="2">
    <location>
        <begin position="26"/>
        <end position="225"/>
    </location>
</feature>
<keyword evidence="1" id="KW-0812">Transmembrane</keyword>
<keyword evidence="2" id="KW-0732">Signal</keyword>